<dbReference type="GeneID" id="16072993"/>
<dbReference type="AlphaFoldDB" id="F2UDT1"/>
<dbReference type="Proteomes" id="UP000007799">
    <property type="component" value="Unassembled WGS sequence"/>
</dbReference>
<dbReference type="OrthoDB" id="4882at2759"/>
<dbReference type="InParanoid" id="F2UDT1"/>
<organism evidence="7">
    <name type="scientific">Salpingoeca rosetta (strain ATCC 50818 / BSB-021)</name>
    <dbReference type="NCBI Taxonomy" id="946362"/>
    <lineage>
        <taxon>Eukaryota</taxon>
        <taxon>Choanoflagellata</taxon>
        <taxon>Craspedida</taxon>
        <taxon>Salpingoecidae</taxon>
        <taxon>Salpingoeca</taxon>
    </lineage>
</organism>
<dbReference type="InterPro" id="IPR036414">
    <property type="entry name" value="YaeB_N_sf"/>
</dbReference>
<evidence type="ECO:0000313" key="6">
    <source>
        <dbReference type="EMBL" id="EGD74781.1"/>
    </source>
</evidence>
<evidence type="ECO:0000256" key="2">
    <source>
        <dbReference type="ARBA" id="ARBA00033753"/>
    </source>
</evidence>
<dbReference type="Gene3D" id="3.30.2310.10">
    <property type="entry name" value="YaeB-like"/>
    <property type="match status" value="1"/>
</dbReference>
<dbReference type="RefSeq" id="XP_004992426.1">
    <property type="nucleotide sequence ID" value="XM_004992369.1"/>
</dbReference>
<dbReference type="CDD" id="cd09281">
    <property type="entry name" value="UPF0066"/>
    <property type="match status" value="1"/>
</dbReference>
<dbReference type="PANTHER" id="PTHR12818:SF0">
    <property type="entry name" value="TRNA (ADENINE(37)-N6)-METHYLTRANSFERASE"/>
    <property type="match status" value="1"/>
</dbReference>
<feature type="region of interest" description="Disordered" evidence="4">
    <location>
        <begin position="102"/>
        <end position="149"/>
    </location>
</feature>
<dbReference type="SUPFAM" id="SSF118196">
    <property type="entry name" value="YaeB-like"/>
    <property type="match status" value="1"/>
</dbReference>
<evidence type="ECO:0000313" key="7">
    <source>
        <dbReference type="Proteomes" id="UP000007799"/>
    </source>
</evidence>
<keyword evidence="1" id="KW-0949">S-adenosyl-L-methionine</keyword>
<evidence type="ECO:0000256" key="3">
    <source>
        <dbReference type="SAM" id="Coils"/>
    </source>
</evidence>
<accession>F2UDT1</accession>
<dbReference type="PROSITE" id="PS51668">
    <property type="entry name" value="TSAA_2"/>
    <property type="match status" value="1"/>
</dbReference>
<gene>
    <name evidence="6" type="ORF">PTSG_12526</name>
</gene>
<dbReference type="PANTHER" id="PTHR12818">
    <property type="entry name" value="TRNA (ADENINE(37)-N6)-METHYLTRANSFERASE"/>
    <property type="match status" value="1"/>
</dbReference>
<keyword evidence="7" id="KW-1185">Reference proteome</keyword>
<dbReference type="FunFam" id="2.40.30.70:FF:000014">
    <property type="entry name" value="Predicted protein"/>
    <property type="match status" value="1"/>
</dbReference>
<sequence length="439" mass="48351">MADNEEMQGKEEEVQQEVVQELEPEVVAVRDAATLVGDGDGDADADGARELRQKRRELEGQVKSAKAELVRLQCQLRDFSSKHFRQMEHLRFLINNRLHAKAEDPADSERERATPATAAATTAATAATTTASAKQSLSSQKGEDTNEHADWKEAIKPIGYLKSCFKRKNGTPRQANLCPDSAAYLQVTAFSNSDHALEGLAHFSHVWLVFYFHLNDNISVKAKIRPPKLDGVRVGVMSTRSPHRPNPIGLSLVELAKVQGDTLFFNGIDLVDGTPILDVKPYIPFYDAPPSPPTIAPWVHDARLRELPVVFTDRAQADIAALVDAGQLQFFSSADTFKQAVLAILRADPRSSYRREKCREQTYAFTLDATDIIVKFEDDVAHVLQVKAFRPKKEKTAGHLSQEAAEVVVVAQEQQSEEAPSDAACGGDHDDDDEATEAG</sequence>
<feature type="coiled-coil region" evidence="3">
    <location>
        <begin position="48"/>
        <end position="82"/>
    </location>
</feature>
<feature type="domain" description="TsaA-like" evidence="5">
    <location>
        <begin position="155"/>
        <end position="291"/>
    </location>
</feature>
<feature type="compositionally biased region" description="Basic and acidic residues" evidence="4">
    <location>
        <begin position="102"/>
        <end position="113"/>
    </location>
</feature>
<dbReference type="STRING" id="946362.F2UDT1"/>
<evidence type="ECO:0000256" key="1">
    <source>
        <dbReference type="ARBA" id="ARBA00022691"/>
    </source>
</evidence>
<dbReference type="FunCoup" id="F2UDT1">
    <property type="interactions" value="446"/>
</dbReference>
<feature type="compositionally biased region" description="Acidic residues" evidence="4">
    <location>
        <begin position="429"/>
        <end position="439"/>
    </location>
</feature>
<evidence type="ECO:0000256" key="4">
    <source>
        <dbReference type="SAM" id="MobiDB-lite"/>
    </source>
</evidence>
<name>F2UDT1_SALR5</name>
<dbReference type="eggNOG" id="KOG2942">
    <property type="taxonomic scope" value="Eukaryota"/>
</dbReference>
<dbReference type="KEGG" id="sre:PTSG_12526"/>
<comment type="similarity">
    <text evidence="2">Belongs to the tRNA methyltransferase O family.</text>
</comment>
<dbReference type="InterPro" id="IPR023370">
    <property type="entry name" value="TrmO-like_N"/>
</dbReference>
<feature type="region of interest" description="Disordered" evidence="4">
    <location>
        <begin position="410"/>
        <end position="439"/>
    </location>
</feature>
<dbReference type="InterPro" id="IPR036413">
    <property type="entry name" value="YaeB-like_sf"/>
</dbReference>
<dbReference type="EMBL" id="GL832970">
    <property type="protein sequence ID" value="EGD74781.1"/>
    <property type="molecule type" value="Genomic_DNA"/>
</dbReference>
<reference evidence="6" key="1">
    <citation type="submission" date="2009-08" db="EMBL/GenBank/DDBJ databases">
        <title>Annotation of Salpingoeca rosetta.</title>
        <authorList>
            <consortium name="The Broad Institute Genome Sequencing Platform"/>
            <person name="Russ C."/>
            <person name="Cuomo C."/>
            <person name="Burger G."/>
            <person name="Gray M.W."/>
            <person name="Holland P.W.H."/>
            <person name="King N."/>
            <person name="Lang F.B.F."/>
            <person name="Roger A.J."/>
            <person name="Ruiz-Trillo I."/>
            <person name="Young S.K."/>
            <person name="Zeng Q."/>
            <person name="Gargeya S."/>
            <person name="Alvarado L."/>
            <person name="Berlin A."/>
            <person name="Chapman S.B."/>
            <person name="Chen Z."/>
            <person name="Freedman E."/>
            <person name="Gellesch M."/>
            <person name="Goldberg J."/>
            <person name="Griggs A."/>
            <person name="Gujja S."/>
            <person name="Heilman E."/>
            <person name="Heiman D."/>
            <person name="Howarth C."/>
            <person name="Mehta T."/>
            <person name="Neiman D."/>
            <person name="Pearson M."/>
            <person name="Roberts A."/>
            <person name="Saif S."/>
            <person name="Shea T."/>
            <person name="Shenoy N."/>
            <person name="Sisk P."/>
            <person name="Stolte C."/>
            <person name="Sykes S."/>
            <person name="White J."/>
            <person name="Yandava C."/>
            <person name="Haas B."/>
            <person name="Nusbaum C."/>
            <person name="Birren B."/>
        </authorList>
    </citation>
    <scope>NUCLEOTIDE SEQUENCE [LARGE SCALE GENOMIC DNA]</scope>
    <source>
        <strain evidence="6">ATCC 50818</strain>
    </source>
</reference>
<evidence type="ECO:0000259" key="5">
    <source>
        <dbReference type="PROSITE" id="PS51668"/>
    </source>
</evidence>
<dbReference type="NCBIfam" id="TIGR00104">
    <property type="entry name" value="tRNA_TsaA"/>
    <property type="match status" value="1"/>
</dbReference>
<dbReference type="InterPro" id="IPR040372">
    <property type="entry name" value="YaeB-like"/>
</dbReference>
<dbReference type="Gene3D" id="2.40.30.70">
    <property type="entry name" value="YaeB-like"/>
    <property type="match status" value="1"/>
</dbReference>
<dbReference type="Pfam" id="PF01980">
    <property type="entry name" value="TrmO_N"/>
    <property type="match status" value="1"/>
</dbReference>
<protein>
    <recommendedName>
        <fullName evidence="5">TsaA-like domain-containing protein</fullName>
    </recommendedName>
</protein>
<feature type="compositionally biased region" description="Low complexity" evidence="4">
    <location>
        <begin position="114"/>
        <end position="133"/>
    </location>
</feature>
<keyword evidence="3" id="KW-0175">Coiled coil</keyword>
<proteinExistence type="inferred from homology"/>